<feature type="transmembrane region" description="Helical" evidence="5">
    <location>
        <begin position="72"/>
        <end position="90"/>
    </location>
</feature>
<feature type="transmembrane region" description="Helical" evidence="5">
    <location>
        <begin position="369"/>
        <end position="393"/>
    </location>
</feature>
<feature type="transmembrane region" description="Helical" evidence="5">
    <location>
        <begin position="230"/>
        <end position="250"/>
    </location>
</feature>
<dbReference type="InterPro" id="IPR051533">
    <property type="entry name" value="WaaL-like"/>
</dbReference>
<dbReference type="GO" id="GO:0016020">
    <property type="term" value="C:membrane"/>
    <property type="evidence" value="ECO:0007669"/>
    <property type="project" value="UniProtKB-SubCell"/>
</dbReference>
<feature type="transmembrane region" description="Helical" evidence="5">
    <location>
        <begin position="131"/>
        <end position="148"/>
    </location>
</feature>
<dbReference type="PANTHER" id="PTHR37422">
    <property type="entry name" value="TEICHURONIC ACID BIOSYNTHESIS PROTEIN TUAE"/>
    <property type="match status" value="1"/>
</dbReference>
<dbReference type="EMBL" id="CP000301">
    <property type="protein sequence ID" value="ABD86903.1"/>
    <property type="molecule type" value="Genomic_DNA"/>
</dbReference>
<evidence type="ECO:0000256" key="3">
    <source>
        <dbReference type="ARBA" id="ARBA00022989"/>
    </source>
</evidence>
<evidence type="ECO:0000256" key="1">
    <source>
        <dbReference type="ARBA" id="ARBA00004141"/>
    </source>
</evidence>
<sequence length="466" mass="49875">MFSVATKLWNRAGQLQLVSDQAAWLVIACVPLIGVFSFRWMNIADVAVGILVVTGSILALRNPRLLLQPPLLLGLAWMLFVALSAGYATWSGSPGNQFRAWSKHIPIALGPLVAVGLIAACRQLRVPSDRLVALLLAGVLFGALVLLVRNDALGAILEARAIEATLGELNRNLATLCCGLCIIATITLVHYFLFDRRVRTRITAVAAVALIPLLIALFDLLVLLRGRGGYVATAMALTAWLFALAGPTWYRRKRDWSTQLWLAGAVIGAAAVLFGAYQAMIISGRAVVRGSLGETLRIMGQLVVGTVNSSYPPLQTAEERLQLAAVGIDLFRQRPLLGWGPDVWLLPSLYSPFPGVQGVNQFHDGYLQFLVNFGLSGALLMLALLVVLVRSALRKTPPGAEPMSPALFAGSVALLVYLLVVNVTESVLHVKCAAMIAMMLAALPCVQPSAALSSPATAAPEPKRKL</sequence>
<feature type="transmembrane region" description="Helical" evidence="5">
    <location>
        <begin position="105"/>
        <end position="124"/>
    </location>
</feature>
<feature type="transmembrane region" description="Helical" evidence="5">
    <location>
        <begin position="21"/>
        <end position="37"/>
    </location>
</feature>
<dbReference type="Pfam" id="PF04932">
    <property type="entry name" value="Wzy_C"/>
    <property type="match status" value="1"/>
</dbReference>
<name>Q219N3_RHOPB</name>
<accession>Q219N3</accession>
<gene>
    <name evidence="7" type="ordered locus">RPC_1341</name>
</gene>
<dbReference type="PANTHER" id="PTHR37422:SF13">
    <property type="entry name" value="LIPOPOLYSACCHARIDE BIOSYNTHESIS PROTEIN PA4999-RELATED"/>
    <property type="match status" value="1"/>
</dbReference>
<dbReference type="STRING" id="316056.RPC_1341"/>
<keyword evidence="3 5" id="KW-1133">Transmembrane helix</keyword>
<dbReference type="HOGENOM" id="CLU_586449_0_0_5"/>
<comment type="subcellular location">
    <subcellularLocation>
        <location evidence="1">Membrane</location>
        <topology evidence="1">Multi-pass membrane protein</topology>
    </subcellularLocation>
</comment>
<dbReference type="eggNOG" id="COG3307">
    <property type="taxonomic scope" value="Bacteria"/>
</dbReference>
<dbReference type="InterPro" id="IPR007016">
    <property type="entry name" value="O-antigen_ligase-rel_domated"/>
</dbReference>
<protein>
    <submittedName>
        <fullName evidence="7">O-antigen polymerase</fullName>
    </submittedName>
</protein>
<feature type="transmembrane region" description="Helical" evidence="5">
    <location>
        <begin position="405"/>
        <end position="421"/>
    </location>
</feature>
<feature type="transmembrane region" description="Helical" evidence="5">
    <location>
        <begin position="205"/>
        <end position="224"/>
    </location>
</feature>
<feature type="transmembrane region" description="Helical" evidence="5">
    <location>
        <begin position="262"/>
        <end position="282"/>
    </location>
</feature>
<evidence type="ECO:0000313" key="7">
    <source>
        <dbReference type="EMBL" id="ABD86903.1"/>
    </source>
</evidence>
<organism evidence="7">
    <name type="scientific">Rhodopseudomonas palustris (strain BisB18)</name>
    <dbReference type="NCBI Taxonomy" id="316056"/>
    <lineage>
        <taxon>Bacteria</taxon>
        <taxon>Pseudomonadati</taxon>
        <taxon>Pseudomonadota</taxon>
        <taxon>Alphaproteobacteria</taxon>
        <taxon>Hyphomicrobiales</taxon>
        <taxon>Nitrobacteraceae</taxon>
        <taxon>Rhodopseudomonas</taxon>
    </lineage>
</organism>
<evidence type="ECO:0000256" key="4">
    <source>
        <dbReference type="ARBA" id="ARBA00023136"/>
    </source>
</evidence>
<feature type="domain" description="O-antigen ligase-related" evidence="6">
    <location>
        <begin position="213"/>
        <end position="381"/>
    </location>
</feature>
<feature type="transmembrane region" description="Helical" evidence="5">
    <location>
        <begin position="173"/>
        <end position="193"/>
    </location>
</feature>
<keyword evidence="4 5" id="KW-0472">Membrane</keyword>
<keyword evidence="2 5" id="KW-0812">Transmembrane</keyword>
<reference evidence="7" key="1">
    <citation type="submission" date="2006-03" db="EMBL/GenBank/DDBJ databases">
        <title>Complete sequence of Rhodopseudomonas palustris BisB18.</title>
        <authorList>
            <consortium name="US DOE Joint Genome Institute"/>
            <person name="Copeland A."/>
            <person name="Lucas S."/>
            <person name="Lapidus A."/>
            <person name="Barry K."/>
            <person name="Detter J.C."/>
            <person name="Glavina del Rio T."/>
            <person name="Hammon N."/>
            <person name="Israni S."/>
            <person name="Dalin E."/>
            <person name="Tice H."/>
            <person name="Pitluck S."/>
            <person name="Chain P."/>
            <person name="Malfatti S."/>
            <person name="Shin M."/>
            <person name="Vergez L."/>
            <person name="Schmutz J."/>
            <person name="Larimer F."/>
            <person name="Land M."/>
            <person name="Hauser L."/>
            <person name="Pelletier D.A."/>
            <person name="Kyrpides N."/>
            <person name="Anderson I."/>
            <person name="Oda Y."/>
            <person name="Harwood C.S."/>
            <person name="Richardson P."/>
        </authorList>
    </citation>
    <scope>NUCLEOTIDE SEQUENCE [LARGE SCALE GENOMIC DNA]</scope>
    <source>
        <strain evidence="7">BisB18</strain>
    </source>
</reference>
<dbReference type="KEGG" id="rpc:RPC_1341"/>
<evidence type="ECO:0000256" key="5">
    <source>
        <dbReference type="SAM" id="Phobius"/>
    </source>
</evidence>
<evidence type="ECO:0000259" key="6">
    <source>
        <dbReference type="Pfam" id="PF04932"/>
    </source>
</evidence>
<feature type="transmembrane region" description="Helical" evidence="5">
    <location>
        <begin position="427"/>
        <end position="446"/>
    </location>
</feature>
<proteinExistence type="predicted"/>
<feature type="transmembrane region" description="Helical" evidence="5">
    <location>
        <begin position="43"/>
        <end position="60"/>
    </location>
</feature>
<evidence type="ECO:0000256" key="2">
    <source>
        <dbReference type="ARBA" id="ARBA00022692"/>
    </source>
</evidence>
<dbReference type="AlphaFoldDB" id="Q219N3"/>